<dbReference type="OrthoDB" id="3230530at2759"/>
<dbReference type="Proteomes" id="UP000279236">
    <property type="component" value="Unassembled WGS sequence"/>
</dbReference>
<name>A0A427XFK5_9TREE</name>
<accession>A0A427XFK5</accession>
<dbReference type="STRING" id="105984.A0A427XFK5"/>
<feature type="region of interest" description="Disordered" evidence="1">
    <location>
        <begin position="403"/>
        <end position="554"/>
    </location>
</feature>
<keyword evidence="3" id="KW-1185">Reference proteome</keyword>
<organism evidence="2 3">
    <name type="scientific">Apiotrichum porosum</name>
    <dbReference type="NCBI Taxonomy" id="105984"/>
    <lineage>
        <taxon>Eukaryota</taxon>
        <taxon>Fungi</taxon>
        <taxon>Dikarya</taxon>
        <taxon>Basidiomycota</taxon>
        <taxon>Agaricomycotina</taxon>
        <taxon>Tremellomycetes</taxon>
        <taxon>Trichosporonales</taxon>
        <taxon>Trichosporonaceae</taxon>
        <taxon>Apiotrichum</taxon>
    </lineage>
</organism>
<feature type="compositionally biased region" description="Low complexity" evidence="1">
    <location>
        <begin position="488"/>
        <end position="509"/>
    </location>
</feature>
<protein>
    <submittedName>
        <fullName evidence="2">Uncharacterized protein</fullName>
    </submittedName>
</protein>
<feature type="compositionally biased region" description="Low complexity" evidence="1">
    <location>
        <begin position="229"/>
        <end position="242"/>
    </location>
</feature>
<gene>
    <name evidence="2" type="ORF">EHS24_003226</name>
</gene>
<dbReference type="GeneID" id="39587769"/>
<dbReference type="AlphaFoldDB" id="A0A427XFK5"/>
<feature type="region of interest" description="Disordered" evidence="1">
    <location>
        <begin position="224"/>
        <end position="274"/>
    </location>
</feature>
<dbReference type="EMBL" id="RSCE01000015">
    <property type="protein sequence ID" value="RSH77665.1"/>
    <property type="molecule type" value="Genomic_DNA"/>
</dbReference>
<sequence>MLDLNVSSKIGNAVGSFPHQGYFGVTPVVLDGTVHTRLAAGAEPLMVRNVTMLVRCYEVRESGPFRSSRENILWERRQDLFCPPDGKDAVSIPTEWERPFSLTIPPEAAEHARGTKSMREWRVKWRLEAVVNHKPIQYVGDRVAKAFVLDLHNHRTPQTPPPSTAAGATIGAGHTSTQLFINPPHGPFGPGDIIPISLSARPEDYGSSIRKVQVILDRRLEMLDDKMSPPHASSSSSRRPSPTLDDGQGNKSKRMSSIFLRGSSPRSASRLADDNNERVNVTRIAEAPCDISSAGDSGAIWSVGSIQLPRRGNRWDTGETERTEFAAVSFDLRIKLTLKTKRGTSELVSAPVPVVIVGATTSERATAQNAAANSAYETSRSMVKAKRSRNRHSVYQQHDVVHFSSGSTLKGGSSRKSLTPSPPSRSTINLGIISPPPPPPVVVASRRIPSAEDLDSYADCERESSLESTPSSHRVTLPPLQPYYPTCATPAPSTGADSSSSSAVLSPDAPTDEYEHVYQIRQQSGRRISATTSDDEEDFQPSRSRPKLHATPAELYPVPGMPFGLPFHDPASPSHPAPAHMPIPPAQHRPLRRPRTAPTSFGVYTAAAKPTSFPSGGPPPVQRPSTSSGPGSRSSSFAFALPPLPEQRVSEPRLR</sequence>
<evidence type="ECO:0000256" key="1">
    <source>
        <dbReference type="SAM" id="MobiDB-lite"/>
    </source>
</evidence>
<evidence type="ECO:0000313" key="3">
    <source>
        <dbReference type="Proteomes" id="UP000279236"/>
    </source>
</evidence>
<feature type="region of interest" description="Disordered" evidence="1">
    <location>
        <begin position="566"/>
        <end position="655"/>
    </location>
</feature>
<evidence type="ECO:0000313" key="2">
    <source>
        <dbReference type="EMBL" id="RSH77665.1"/>
    </source>
</evidence>
<proteinExistence type="predicted"/>
<feature type="compositionally biased region" description="Polar residues" evidence="1">
    <location>
        <begin position="520"/>
        <end position="532"/>
    </location>
</feature>
<feature type="compositionally biased region" description="Low complexity" evidence="1">
    <location>
        <begin position="623"/>
        <end position="636"/>
    </location>
</feature>
<feature type="compositionally biased region" description="Pro residues" evidence="1">
    <location>
        <begin position="573"/>
        <end position="587"/>
    </location>
</feature>
<reference evidence="2 3" key="1">
    <citation type="submission" date="2018-11" db="EMBL/GenBank/DDBJ databases">
        <title>Genome sequence of Apiotrichum porosum DSM 27194.</title>
        <authorList>
            <person name="Aliyu H."/>
            <person name="Gorte O."/>
            <person name="Ochsenreither K."/>
        </authorList>
    </citation>
    <scope>NUCLEOTIDE SEQUENCE [LARGE SCALE GENOMIC DNA]</scope>
    <source>
        <strain evidence="2 3">DSM 27194</strain>
    </source>
</reference>
<dbReference type="RefSeq" id="XP_028472812.1">
    <property type="nucleotide sequence ID" value="XM_028618924.1"/>
</dbReference>
<comment type="caution">
    <text evidence="2">The sequence shown here is derived from an EMBL/GenBank/DDBJ whole genome shotgun (WGS) entry which is preliminary data.</text>
</comment>
<feature type="compositionally biased region" description="Polar residues" evidence="1">
    <location>
        <begin position="404"/>
        <end position="429"/>
    </location>
</feature>